<dbReference type="GO" id="GO:0009279">
    <property type="term" value="C:cell outer membrane"/>
    <property type="evidence" value="ECO:0007669"/>
    <property type="project" value="InterPro"/>
</dbReference>
<proteinExistence type="inferred from homology"/>
<feature type="chain" id="PRO_5014918499" description="Outer membrane protein OmpA-like transmembrane domain-containing protein" evidence="3">
    <location>
        <begin position="28"/>
        <end position="213"/>
    </location>
</feature>
<sequence length="213" mass="22713">MHAKERMMKRLIATAALATLVASPVLAQSYPGVPDAGPYLGAGIGHAKLDFNIEGFYRDLGFPNVSSDDTDVSYKLFAGYQFNPYFAVEAGYVDFGSFTASSTAAGFSGDAKLSVDGFTAALVGKLPIQSGFSVYGKLGMVAWDADLKESASFMGMSASASYGEDGTDPFYGIGAEYVVNQIVMRAELERYDISESGEDFTIDMISGSIGYRF</sequence>
<evidence type="ECO:0000313" key="6">
    <source>
        <dbReference type="Proteomes" id="UP000235346"/>
    </source>
</evidence>
<dbReference type="EMBL" id="PNRE01000090">
    <property type="protein sequence ID" value="PMR67534.1"/>
    <property type="molecule type" value="Genomic_DNA"/>
</dbReference>
<dbReference type="GO" id="GO:0015288">
    <property type="term" value="F:porin activity"/>
    <property type="evidence" value="ECO:0007669"/>
    <property type="project" value="UniProtKB-KW"/>
</dbReference>
<dbReference type="OrthoDB" id="5786186at2"/>
<protein>
    <recommendedName>
        <fullName evidence="4">Outer membrane protein OmpA-like transmembrane domain-containing protein</fullName>
    </recommendedName>
</protein>
<evidence type="ECO:0000256" key="1">
    <source>
        <dbReference type="ARBA" id="ARBA00005710"/>
    </source>
</evidence>
<dbReference type="GO" id="GO:0046930">
    <property type="term" value="C:pore complex"/>
    <property type="evidence" value="ECO:0007669"/>
    <property type="project" value="UniProtKB-KW"/>
</dbReference>
<comment type="caution">
    <text evidence="5">The sequence shown here is derived from an EMBL/GenBank/DDBJ whole genome shotgun (WGS) entry which is preliminary data.</text>
</comment>
<keyword evidence="3" id="KW-0732">Signal</keyword>
<keyword evidence="2" id="KW-0626">Porin</keyword>
<keyword evidence="2" id="KW-0406">Ion transport</keyword>
<dbReference type="Pfam" id="PF01389">
    <property type="entry name" value="OmpA_membrane"/>
    <property type="match status" value="1"/>
</dbReference>
<name>A0A2N7TH72_9GAMM</name>
<dbReference type="Gene3D" id="2.40.160.20">
    <property type="match status" value="1"/>
</dbReference>
<feature type="signal peptide" evidence="3">
    <location>
        <begin position="1"/>
        <end position="27"/>
    </location>
</feature>
<keyword evidence="6" id="KW-1185">Reference proteome</keyword>
<dbReference type="InterPro" id="IPR000498">
    <property type="entry name" value="OmpA-like_TM_dom"/>
</dbReference>
<dbReference type="Proteomes" id="UP000235346">
    <property type="component" value="Unassembled WGS sequence"/>
</dbReference>
<keyword evidence="2" id="KW-0813">Transport</keyword>
<evidence type="ECO:0000259" key="4">
    <source>
        <dbReference type="Pfam" id="PF01389"/>
    </source>
</evidence>
<dbReference type="InterPro" id="IPR011250">
    <property type="entry name" value="OMP/PagP_B-barrel"/>
</dbReference>
<dbReference type="AlphaFoldDB" id="A0A2N7TH72"/>
<evidence type="ECO:0000256" key="2">
    <source>
        <dbReference type="ARBA" id="ARBA00023114"/>
    </source>
</evidence>
<feature type="domain" description="Outer membrane protein OmpA-like transmembrane" evidence="4">
    <location>
        <begin position="39"/>
        <end position="189"/>
    </location>
</feature>
<accession>A0A2N7TH72</accession>
<organism evidence="5 6">
    <name type="scientific">Halomonas heilongjiangensis</name>
    <dbReference type="NCBI Taxonomy" id="1387883"/>
    <lineage>
        <taxon>Bacteria</taxon>
        <taxon>Pseudomonadati</taxon>
        <taxon>Pseudomonadota</taxon>
        <taxon>Gammaproteobacteria</taxon>
        <taxon>Oceanospirillales</taxon>
        <taxon>Halomonadaceae</taxon>
        <taxon>Halomonas</taxon>
    </lineage>
</organism>
<reference evidence="5 6" key="1">
    <citation type="submission" date="2018-01" db="EMBL/GenBank/DDBJ databases">
        <title>Halomonas endophytica sp. nov., isolated from storage liquid in the stems of Populus euphratica.</title>
        <authorList>
            <person name="Chen C."/>
        </authorList>
    </citation>
    <scope>NUCLEOTIDE SEQUENCE [LARGE SCALE GENOMIC DNA]</scope>
    <source>
        <strain evidence="5 6">DSM 26881</strain>
    </source>
</reference>
<dbReference type="SUPFAM" id="SSF56925">
    <property type="entry name" value="OMPA-like"/>
    <property type="match status" value="1"/>
</dbReference>
<gene>
    <name evidence="5" type="ORF">C1H66_19595</name>
</gene>
<evidence type="ECO:0000256" key="3">
    <source>
        <dbReference type="SAM" id="SignalP"/>
    </source>
</evidence>
<keyword evidence="2" id="KW-0812">Transmembrane</keyword>
<evidence type="ECO:0000313" key="5">
    <source>
        <dbReference type="EMBL" id="PMR67534.1"/>
    </source>
</evidence>
<comment type="similarity">
    <text evidence="1">Belongs to the outer membrane OOP (TC 1.B.6) superfamily. OmpA family.</text>
</comment>